<dbReference type="InterPro" id="IPR007688">
    <property type="entry name" value="Conjugal_tfr_TrbL/VirB6"/>
</dbReference>
<evidence type="ECO:0000256" key="4">
    <source>
        <dbReference type="ARBA" id="ARBA00023136"/>
    </source>
</evidence>
<comment type="subcellular location">
    <subcellularLocation>
        <location evidence="1">Membrane</location>
        <topology evidence="1">Multi-pass membrane protein</topology>
    </subcellularLocation>
</comment>
<evidence type="ECO:0000256" key="3">
    <source>
        <dbReference type="ARBA" id="ARBA00022989"/>
    </source>
</evidence>
<feature type="region of interest" description="Disordered" evidence="5">
    <location>
        <begin position="350"/>
        <end position="381"/>
    </location>
</feature>
<feature type="transmembrane region" description="Helical" evidence="6">
    <location>
        <begin position="63"/>
        <end position="83"/>
    </location>
</feature>
<feature type="transmembrane region" description="Helical" evidence="6">
    <location>
        <begin position="314"/>
        <end position="336"/>
    </location>
</feature>
<keyword evidence="2 6" id="KW-0812">Transmembrane</keyword>
<protein>
    <submittedName>
        <fullName evidence="7">Conjugal transfer protein TraH</fullName>
    </submittedName>
</protein>
<gene>
    <name evidence="7" type="ORF">DBA34_00865</name>
    <name evidence="8" type="ORF">DBB29_01690</name>
</gene>
<reference evidence="7" key="1">
    <citation type="submission" date="2018-04" db="EMBL/GenBank/DDBJ databases">
        <authorList>
            <person name="Jy Z."/>
        </authorList>
    </citation>
    <scope>NUCLEOTIDE SEQUENCE</scope>
    <source>
        <strain evidence="8">AS13</strain>
        <strain evidence="7">LA18</strain>
    </source>
</reference>
<comment type="caution">
    <text evidence="7">The sequence shown here is derived from an EMBL/GenBank/DDBJ whole genome shotgun (WGS) entry which is preliminary data.</text>
</comment>
<dbReference type="Proteomes" id="UP001172791">
    <property type="component" value="Unassembled WGS sequence"/>
</dbReference>
<feature type="transmembrane region" description="Helical" evidence="6">
    <location>
        <begin position="286"/>
        <end position="308"/>
    </location>
</feature>
<evidence type="ECO:0000256" key="5">
    <source>
        <dbReference type="SAM" id="MobiDB-lite"/>
    </source>
</evidence>
<name>A0AAW7MGJ0_9BURK</name>
<organism evidence="7 10">
    <name type="scientific">Pandoraea cepalis</name>
    <dbReference type="NCBI Taxonomy" id="2508294"/>
    <lineage>
        <taxon>Bacteria</taxon>
        <taxon>Pseudomonadati</taxon>
        <taxon>Pseudomonadota</taxon>
        <taxon>Betaproteobacteria</taxon>
        <taxon>Burkholderiales</taxon>
        <taxon>Burkholderiaceae</taxon>
        <taxon>Pandoraea</taxon>
    </lineage>
</organism>
<dbReference type="GO" id="GO:0016020">
    <property type="term" value="C:membrane"/>
    <property type="evidence" value="ECO:0007669"/>
    <property type="project" value="UniProtKB-SubCell"/>
</dbReference>
<evidence type="ECO:0000313" key="8">
    <source>
        <dbReference type="EMBL" id="MDN4576836.1"/>
    </source>
</evidence>
<dbReference type="EMBL" id="QAID01000026">
    <property type="protein sequence ID" value="MDN4576836.1"/>
    <property type="molecule type" value="Genomic_DNA"/>
</dbReference>
<evidence type="ECO:0000256" key="2">
    <source>
        <dbReference type="ARBA" id="ARBA00022692"/>
    </source>
</evidence>
<dbReference type="Proteomes" id="UP001172788">
    <property type="component" value="Unassembled WGS sequence"/>
</dbReference>
<dbReference type="AlphaFoldDB" id="A0AAW7MGJ0"/>
<keyword evidence="9" id="KW-1185">Reference proteome</keyword>
<evidence type="ECO:0000313" key="7">
    <source>
        <dbReference type="EMBL" id="MDN4571820.1"/>
    </source>
</evidence>
<dbReference type="EMBL" id="QAIC01000021">
    <property type="protein sequence ID" value="MDN4571820.1"/>
    <property type="molecule type" value="Genomic_DNA"/>
</dbReference>
<evidence type="ECO:0000256" key="1">
    <source>
        <dbReference type="ARBA" id="ARBA00004141"/>
    </source>
</evidence>
<feature type="transmembrane region" description="Helical" evidence="6">
    <location>
        <begin position="161"/>
        <end position="184"/>
    </location>
</feature>
<feature type="transmembrane region" description="Helical" evidence="6">
    <location>
        <begin position="31"/>
        <end position="51"/>
    </location>
</feature>
<evidence type="ECO:0000313" key="10">
    <source>
        <dbReference type="Proteomes" id="UP001172791"/>
    </source>
</evidence>
<sequence>MANGVFSMVGNGIESGIGTYVTHTSAALSSALVPVVTTALTVWVMAYGFAVMRGEASESVPAFGWRAAKVAILLAIALGSGIYQSTVVTDVENGTGMLAQSIAQAGGGTCSANISGVTGTSSTSASSVYAALDCYDAQLGAVITADVNHASQSGLSDFGAAMGYLASAIIVAFGGSVFLLVGCLETVLARVFLDLVLGIGPLFIACGAFEPSRRFFDAWTGKVVTYCLMQVLIAAFLGIALAVFSSETASLTGLASLPAASDSGNLYTTLVNQMMGSSSTVSDDQYFVDALGMLVTGIFLAMLCWQLPSVASALGGGSAVTGVGAFAAGLASRAVAGAAGSALGKLVSGKGPGSGGSISPGGKGGSGGPGGPGNGTRPAYQRAVMDNLTRTSADRASMA</sequence>
<feature type="compositionally biased region" description="Gly residues" evidence="5">
    <location>
        <begin position="350"/>
        <end position="374"/>
    </location>
</feature>
<accession>A0AAW7MGJ0</accession>
<evidence type="ECO:0000256" key="6">
    <source>
        <dbReference type="SAM" id="Phobius"/>
    </source>
</evidence>
<dbReference type="Pfam" id="PF04610">
    <property type="entry name" value="TrbL"/>
    <property type="match status" value="1"/>
</dbReference>
<dbReference type="GO" id="GO:0030255">
    <property type="term" value="P:protein secretion by the type IV secretion system"/>
    <property type="evidence" value="ECO:0007669"/>
    <property type="project" value="InterPro"/>
</dbReference>
<feature type="transmembrane region" description="Helical" evidence="6">
    <location>
        <begin position="223"/>
        <end position="244"/>
    </location>
</feature>
<keyword evidence="4 6" id="KW-0472">Membrane</keyword>
<dbReference type="RefSeq" id="WP_176314773.1">
    <property type="nucleotide sequence ID" value="NZ_QAIC01000021.1"/>
</dbReference>
<evidence type="ECO:0000313" key="9">
    <source>
        <dbReference type="Proteomes" id="UP001172788"/>
    </source>
</evidence>
<keyword evidence="3 6" id="KW-1133">Transmembrane helix</keyword>
<proteinExistence type="predicted"/>